<dbReference type="AlphaFoldDB" id="A0A511MZM6"/>
<keyword evidence="2" id="KW-0677">Repeat</keyword>
<protein>
    <submittedName>
        <fullName evidence="4">Uncharacterized protein</fullName>
    </submittedName>
</protein>
<dbReference type="PANTHER" id="PTHR19848">
    <property type="entry name" value="WD40 REPEAT PROTEIN"/>
    <property type="match status" value="1"/>
</dbReference>
<feature type="repeat" description="WD" evidence="3">
    <location>
        <begin position="194"/>
        <end position="235"/>
    </location>
</feature>
<dbReference type="SUPFAM" id="SSF50978">
    <property type="entry name" value="WD40 repeat-like"/>
    <property type="match status" value="1"/>
</dbReference>
<keyword evidence="5" id="KW-1185">Reference proteome</keyword>
<dbReference type="InterPro" id="IPR015943">
    <property type="entry name" value="WD40/YVTN_repeat-like_dom_sf"/>
</dbReference>
<sequence length="323" mass="34836">MKQAHLAGWITLMMAWGTTCAQEELFETKVFGSSDLSSLALGAEQQVLAVAGRRGIRLWDLVQSRPAGILPSGQVTALALSPDGKHAAAALFNQDLQLWNLSTLKLQSSLQGHTDWVYSLTFSPDSKWLASGSFDQSIRIWNVQDGGATLTLKGHRNWVHAVQFSPEGGRLASGSEDQTARVWDLKTGTTLQVLTGHTGFVSAAAFDASGKQLITGSGDRTARIWDLNTAQNTLTLRGHTDAVTGVAFDPQGAWVATASLDRTVKVWNSTTGALLHTFSIEAEIHLLQASKDGTLLLIGTGQQNLQMWDVQSGQLKTTLQPKF</sequence>
<reference evidence="4 5" key="1">
    <citation type="submission" date="2019-07" db="EMBL/GenBank/DDBJ databases">
        <title>Whole genome shotgun sequence of Deinococcus cellulosilyticus NBRC 106333.</title>
        <authorList>
            <person name="Hosoyama A."/>
            <person name="Uohara A."/>
            <person name="Ohji S."/>
            <person name="Ichikawa N."/>
        </authorList>
    </citation>
    <scope>NUCLEOTIDE SEQUENCE [LARGE SCALE GENOMIC DNA]</scope>
    <source>
        <strain evidence="4 5">NBRC 106333</strain>
    </source>
</reference>
<dbReference type="CDD" id="cd00200">
    <property type="entry name" value="WD40"/>
    <property type="match status" value="1"/>
</dbReference>
<dbReference type="PROSITE" id="PS50294">
    <property type="entry name" value="WD_REPEATS_REGION"/>
    <property type="match status" value="4"/>
</dbReference>
<proteinExistence type="predicted"/>
<dbReference type="PRINTS" id="PR00320">
    <property type="entry name" value="GPROTEINBRPT"/>
</dbReference>
<dbReference type="PROSITE" id="PS00678">
    <property type="entry name" value="WD_REPEATS_1"/>
    <property type="match status" value="3"/>
</dbReference>
<dbReference type="Pfam" id="PF00400">
    <property type="entry name" value="WD40"/>
    <property type="match status" value="5"/>
</dbReference>
<dbReference type="Proteomes" id="UP000321306">
    <property type="component" value="Unassembled WGS sequence"/>
</dbReference>
<keyword evidence="1 3" id="KW-0853">WD repeat</keyword>
<evidence type="ECO:0000256" key="2">
    <source>
        <dbReference type="ARBA" id="ARBA00022737"/>
    </source>
</evidence>
<dbReference type="InterPro" id="IPR019775">
    <property type="entry name" value="WD40_repeat_CS"/>
</dbReference>
<feature type="repeat" description="WD" evidence="3">
    <location>
        <begin position="110"/>
        <end position="151"/>
    </location>
</feature>
<evidence type="ECO:0000256" key="1">
    <source>
        <dbReference type="ARBA" id="ARBA00022574"/>
    </source>
</evidence>
<evidence type="ECO:0000256" key="3">
    <source>
        <dbReference type="PROSITE-ProRule" id="PRU00221"/>
    </source>
</evidence>
<name>A0A511MZM6_DEIC1</name>
<dbReference type="InterPro" id="IPR001680">
    <property type="entry name" value="WD40_rpt"/>
</dbReference>
<accession>A0A511MZM6</accession>
<dbReference type="InterPro" id="IPR036322">
    <property type="entry name" value="WD40_repeat_dom_sf"/>
</dbReference>
<dbReference type="SMART" id="SM00320">
    <property type="entry name" value="WD40"/>
    <property type="match status" value="7"/>
</dbReference>
<dbReference type="InterPro" id="IPR020472">
    <property type="entry name" value="WD40_PAC1"/>
</dbReference>
<evidence type="ECO:0000313" key="4">
    <source>
        <dbReference type="EMBL" id="GEM45698.1"/>
    </source>
</evidence>
<dbReference type="OrthoDB" id="1677004at2"/>
<dbReference type="RefSeq" id="WP_146883213.1">
    <property type="nucleotide sequence ID" value="NZ_BJXB01000004.1"/>
</dbReference>
<feature type="repeat" description="WD" evidence="3">
    <location>
        <begin position="236"/>
        <end position="277"/>
    </location>
</feature>
<gene>
    <name evidence="4" type="ORF">DC3_13330</name>
</gene>
<dbReference type="Gene3D" id="2.130.10.10">
    <property type="entry name" value="YVTN repeat-like/Quinoprotein amine dehydrogenase"/>
    <property type="match status" value="3"/>
</dbReference>
<feature type="repeat" description="WD" evidence="3">
    <location>
        <begin position="152"/>
        <end position="193"/>
    </location>
</feature>
<dbReference type="PROSITE" id="PS50082">
    <property type="entry name" value="WD_REPEATS_2"/>
    <property type="match status" value="4"/>
</dbReference>
<dbReference type="PANTHER" id="PTHR19848:SF8">
    <property type="entry name" value="F-BOX AND WD REPEAT DOMAIN CONTAINING 7"/>
    <property type="match status" value="1"/>
</dbReference>
<dbReference type="EMBL" id="BJXB01000004">
    <property type="protein sequence ID" value="GEM45698.1"/>
    <property type="molecule type" value="Genomic_DNA"/>
</dbReference>
<comment type="caution">
    <text evidence="4">The sequence shown here is derived from an EMBL/GenBank/DDBJ whole genome shotgun (WGS) entry which is preliminary data.</text>
</comment>
<evidence type="ECO:0000313" key="5">
    <source>
        <dbReference type="Proteomes" id="UP000321306"/>
    </source>
</evidence>
<organism evidence="4 5">
    <name type="scientific">Deinococcus cellulosilyticus (strain DSM 18568 / NBRC 106333 / KACC 11606 / 5516J-15)</name>
    <dbReference type="NCBI Taxonomy" id="1223518"/>
    <lineage>
        <taxon>Bacteria</taxon>
        <taxon>Thermotogati</taxon>
        <taxon>Deinococcota</taxon>
        <taxon>Deinococci</taxon>
        <taxon>Deinococcales</taxon>
        <taxon>Deinococcaceae</taxon>
        <taxon>Deinococcus</taxon>
    </lineage>
</organism>